<proteinExistence type="predicted"/>
<feature type="region of interest" description="Disordered" evidence="2">
    <location>
        <begin position="369"/>
        <end position="422"/>
    </location>
</feature>
<feature type="compositionally biased region" description="Polar residues" evidence="2">
    <location>
        <begin position="369"/>
        <end position="379"/>
    </location>
</feature>
<dbReference type="AlphaFoldDB" id="A0A7S1HUL9"/>
<accession>A0A7S1HUL9</accession>
<feature type="region of interest" description="Disordered" evidence="2">
    <location>
        <begin position="868"/>
        <end position="893"/>
    </location>
</feature>
<gene>
    <name evidence="3" type="ORF">EGYM00392_LOCUS2644</name>
</gene>
<organism evidence="3">
    <name type="scientific">Eutreptiella gymnastica</name>
    <dbReference type="NCBI Taxonomy" id="73025"/>
    <lineage>
        <taxon>Eukaryota</taxon>
        <taxon>Discoba</taxon>
        <taxon>Euglenozoa</taxon>
        <taxon>Euglenida</taxon>
        <taxon>Spirocuta</taxon>
        <taxon>Euglenophyceae</taxon>
        <taxon>Eutreptiales</taxon>
        <taxon>Eutreptiaceae</taxon>
        <taxon>Eutreptiella</taxon>
    </lineage>
</organism>
<feature type="compositionally biased region" description="Low complexity" evidence="2">
    <location>
        <begin position="739"/>
        <end position="750"/>
    </location>
</feature>
<feature type="region of interest" description="Disordered" evidence="2">
    <location>
        <begin position="17"/>
        <end position="43"/>
    </location>
</feature>
<keyword evidence="1" id="KW-0175">Coiled coil</keyword>
<feature type="region of interest" description="Disordered" evidence="2">
    <location>
        <begin position="726"/>
        <end position="804"/>
    </location>
</feature>
<evidence type="ECO:0000256" key="1">
    <source>
        <dbReference type="SAM" id="Coils"/>
    </source>
</evidence>
<reference evidence="3" key="1">
    <citation type="submission" date="2021-01" db="EMBL/GenBank/DDBJ databases">
        <authorList>
            <person name="Corre E."/>
            <person name="Pelletier E."/>
            <person name="Niang G."/>
            <person name="Scheremetjew M."/>
            <person name="Finn R."/>
            <person name="Kale V."/>
            <person name="Holt S."/>
            <person name="Cochrane G."/>
            <person name="Meng A."/>
            <person name="Brown T."/>
            <person name="Cohen L."/>
        </authorList>
    </citation>
    <scope>NUCLEOTIDE SEQUENCE</scope>
    <source>
        <strain evidence="3">NIES-381</strain>
    </source>
</reference>
<feature type="compositionally biased region" description="Basic and acidic residues" evidence="2">
    <location>
        <begin position="17"/>
        <end position="28"/>
    </location>
</feature>
<dbReference type="EMBL" id="HBGA01007380">
    <property type="protein sequence ID" value="CAD8991601.1"/>
    <property type="molecule type" value="Transcribed_RNA"/>
</dbReference>
<protein>
    <submittedName>
        <fullName evidence="3">Uncharacterized protein</fullName>
    </submittedName>
</protein>
<evidence type="ECO:0000313" key="3">
    <source>
        <dbReference type="EMBL" id="CAD8991601.1"/>
    </source>
</evidence>
<sequence length="905" mass="96845">MDFHYIDSSTYVRQELRSSLRPDSHDGGAADAGNDEELPQTADTVQRRQANKIGALTSLLHTTQTMVVKTKSHEEATCKHMKRRVADMKDAVAEKEHAIYGLKVQLDASQKASDELSRMFMIAQAQIAAQAAELEELRNWRRGGGRGGNQYTSLPFNMASQSSGALDMKLALMLLYKQVQRCQEDWRELQDDVKALLRTGQQSTTLQLEALQSTVGDHVAKQLEEARSAHYRLENARKEAKARRGQVSTCSETHLSESEGLQQLLEMVPQLIETINQLVQEATVQTEALPLPEFNNDVEMRIESLLPALRRAAPAINACREHCLGALRDPTEDTDALLQETNAENLRLQQEVMQLAEALRALKEEHAQQLRQAKASSSRRGGKAVGSPKGRVNVGLQTGAPGGGDSKAQANDTKPPPASKPAPAAYCSICAPWDYPQACTTCGGSIFPQEAGDLTPEELASHKAQQGFKQAVDIMDDVSKQLSPHKKSTMDLLKLVRKARAVIQVSSEAQQQRRYFLIPDDKKAVAAFHKWRQKQKDVLERRNVLLKEAFRVLKSAVYDSVQAMTESRVASEGGQPSGSGAFARYSRLLIASSAFGKPTLAADAVLPVTHEAAASTVVPASGIGPPSSTPPPRSGQLGSVVARWPTPVVEGRRPASTQPMAVRAVSPTADPAGPVQKVSQNTANPAVPVQKESQNTANGGHVSALIATSGIGQISSVVAKWSAPTVEGRRPASTQPTGAVRASSPVAASRNTKKDSISPRAQGPLQPLLPAIIEPQGADDDPPWAALERTSSAQPGSHLRASYPLPGYRTENSLNSSLDGGFFEAGTGRYGGRRLGTGLGLGVAATIIQGMQVLSNRAAAASGLASTEDLQVGGTKGASQDGRAQMGSRASTGTAVGRRLLTKLS</sequence>
<feature type="coiled-coil region" evidence="1">
    <location>
        <begin position="223"/>
        <end position="281"/>
    </location>
</feature>
<evidence type="ECO:0000256" key="2">
    <source>
        <dbReference type="SAM" id="MobiDB-lite"/>
    </source>
</evidence>
<feature type="region of interest" description="Disordered" evidence="2">
    <location>
        <begin position="619"/>
        <end position="638"/>
    </location>
</feature>
<name>A0A7S1HUL9_9EUGL</name>